<dbReference type="EMBL" id="JACGWO010000006">
    <property type="protein sequence ID" value="KAK4424514.1"/>
    <property type="molecule type" value="Genomic_DNA"/>
</dbReference>
<reference evidence="2" key="1">
    <citation type="submission" date="2020-06" db="EMBL/GenBank/DDBJ databases">
        <authorList>
            <person name="Li T."/>
            <person name="Hu X."/>
            <person name="Zhang T."/>
            <person name="Song X."/>
            <person name="Zhang H."/>
            <person name="Dai N."/>
            <person name="Sheng W."/>
            <person name="Hou X."/>
            <person name="Wei L."/>
        </authorList>
    </citation>
    <scope>NUCLEOTIDE SEQUENCE</scope>
    <source>
        <strain evidence="2">3651</strain>
        <tissue evidence="2">Leaf</tissue>
    </source>
</reference>
<sequence>MDKKKSSTVGRIRELDHSSHRTQYSPHGRASTWSRDLGPGRPTQARRAPLCLELGGLGAPEPGRTQVHQLEAVSSWGGPRWTTRASSSAAHQLKGLEMGWTTADHGSARGSPRALACGPPSSRHLPRAGLYPRLEALPRAPARGSRQVPRAGVVRRLYLKHQLADRPA</sequence>
<evidence type="ECO:0000256" key="1">
    <source>
        <dbReference type="SAM" id="MobiDB-lite"/>
    </source>
</evidence>
<evidence type="ECO:0000313" key="2">
    <source>
        <dbReference type="EMBL" id="KAK4424514.1"/>
    </source>
</evidence>
<feature type="region of interest" description="Disordered" evidence="1">
    <location>
        <begin position="102"/>
        <end position="127"/>
    </location>
</feature>
<accession>A0AAE1Y6Z1</accession>
<feature type="region of interest" description="Disordered" evidence="1">
    <location>
        <begin position="1"/>
        <end position="44"/>
    </location>
</feature>
<dbReference type="Proteomes" id="UP001293254">
    <property type="component" value="Unassembled WGS sequence"/>
</dbReference>
<organism evidence="2 3">
    <name type="scientific">Sesamum alatum</name>
    <dbReference type="NCBI Taxonomy" id="300844"/>
    <lineage>
        <taxon>Eukaryota</taxon>
        <taxon>Viridiplantae</taxon>
        <taxon>Streptophyta</taxon>
        <taxon>Embryophyta</taxon>
        <taxon>Tracheophyta</taxon>
        <taxon>Spermatophyta</taxon>
        <taxon>Magnoliopsida</taxon>
        <taxon>eudicotyledons</taxon>
        <taxon>Gunneridae</taxon>
        <taxon>Pentapetalae</taxon>
        <taxon>asterids</taxon>
        <taxon>lamiids</taxon>
        <taxon>Lamiales</taxon>
        <taxon>Pedaliaceae</taxon>
        <taxon>Sesamum</taxon>
    </lineage>
</organism>
<gene>
    <name evidence="2" type="ORF">Salat_1644800</name>
</gene>
<comment type="caution">
    <text evidence="2">The sequence shown here is derived from an EMBL/GenBank/DDBJ whole genome shotgun (WGS) entry which is preliminary data.</text>
</comment>
<dbReference type="AlphaFoldDB" id="A0AAE1Y6Z1"/>
<reference evidence="2" key="2">
    <citation type="journal article" date="2024" name="Plant">
        <title>Genomic evolution and insights into agronomic trait innovations of Sesamum species.</title>
        <authorList>
            <person name="Miao H."/>
            <person name="Wang L."/>
            <person name="Qu L."/>
            <person name="Liu H."/>
            <person name="Sun Y."/>
            <person name="Le M."/>
            <person name="Wang Q."/>
            <person name="Wei S."/>
            <person name="Zheng Y."/>
            <person name="Lin W."/>
            <person name="Duan Y."/>
            <person name="Cao H."/>
            <person name="Xiong S."/>
            <person name="Wang X."/>
            <person name="Wei L."/>
            <person name="Li C."/>
            <person name="Ma Q."/>
            <person name="Ju M."/>
            <person name="Zhao R."/>
            <person name="Li G."/>
            <person name="Mu C."/>
            <person name="Tian Q."/>
            <person name="Mei H."/>
            <person name="Zhang T."/>
            <person name="Gao T."/>
            <person name="Zhang H."/>
        </authorList>
    </citation>
    <scope>NUCLEOTIDE SEQUENCE</scope>
    <source>
        <strain evidence="2">3651</strain>
    </source>
</reference>
<feature type="compositionally biased region" description="Basic and acidic residues" evidence="1">
    <location>
        <begin position="1"/>
        <end position="19"/>
    </location>
</feature>
<name>A0AAE1Y6Z1_9LAMI</name>
<proteinExistence type="predicted"/>
<protein>
    <submittedName>
        <fullName evidence="2">Uncharacterized protein</fullName>
    </submittedName>
</protein>
<evidence type="ECO:0000313" key="3">
    <source>
        <dbReference type="Proteomes" id="UP001293254"/>
    </source>
</evidence>
<keyword evidence="3" id="KW-1185">Reference proteome</keyword>